<keyword evidence="2" id="KW-1185">Reference proteome</keyword>
<proteinExistence type="predicted"/>
<evidence type="ECO:0000313" key="1">
    <source>
        <dbReference type="EMBL" id="KAJ8683401.1"/>
    </source>
</evidence>
<protein>
    <submittedName>
        <fullName evidence="1">Uncharacterized protein</fullName>
    </submittedName>
</protein>
<evidence type="ECO:0000313" key="2">
    <source>
        <dbReference type="Proteomes" id="UP001239111"/>
    </source>
</evidence>
<gene>
    <name evidence="1" type="ORF">QAD02_019193</name>
</gene>
<reference evidence="1" key="1">
    <citation type="submission" date="2023-04" db="EMBL/GenBank/DDBJ databases">
        <title>A chromosome-level genome assembly of the parasitoid wasp Eretmocerus hayati.</title>
        <authorList>
            <person name="Zhong Y."/>
            <person name="Liu S."/>
            <person name="Liu Y."/>
        </authorList>
    </citation>
    <scope>NUCLEOTIDE SEQUENCE</scope>
    <source>
        <strain evidence="1">ZJU_SS_LIU_2023</strain>
    </source>
</reference>
<organism evidence="1 2">
    <name type="scientific">Eretmocerus hayati</name>
    <dbReference type="NCBI Taxonomy" id="131215"/>
    <lineage>
        <taxon>Eukaryota</taxon>
        <taxon>Metazoa</taxon>
        <taxon>Ecdysozoa</taxon>
        <taxon>Arthropoda</taxon>
        <taxon>Hexapoda</taxon>
        <taxon>Insecta</taxon>
        <taxon>Pterygota</taxon>
        <taxon>Neoptera</taxon>
        <taxon>Endopterygota</taxon>
        <taxon>Hymenoptera</taxon>
        <taxon>Apocrita</taxon>
        <taxon>Proctotrupomorpha</taxon>
        <taxon>Chalcidoidea</taxon>
        <taxon>Aphelinidae</taxon>
        <taxon>Aphelininae</taxon>
        <taxon>Eretmocerus</taxon>
    </lineage>
</organism>
<dbReference type="Proteomes" id="UP001239111">
    <property type="component" value="Chromosome 1"/>
</dbReference>
<dbReference type="EMBL" id="CM056741">
    <property type="protein sequence ID" value="KAJ8683401.1"/>
    <property type="molecule type" value="Genomic_DNA"/>
</dbReference>
<comment type="caution">
    <text evidence="1">The sequence shown here is derived from an EMBL/GenBank/DDBJ whole genome shotgun (WGS) entry which is preliminary data.</text>
</comment>
<sequence length="115" mass="12969">MEMTKFILLIIVTIISYSESYRILALFPYNGKSHNVMFGALMKGLAKRGHKVDVVTHWPEKNAPENYKVIVNLNGTLKSVVNSFTVEYVTSMSSSSAKWCATVYGNKICELMKLE</sequence>
<accession>A0ACC2PK39</accession>
<name>A0ACC2PK39_9HYME</name>
<feature type="non-terminal residue" evidence="1">
    <location>
        <position position="115"/>
    </location>
</feature>